<dbReference type="RefSeq" id="WP_057956955.1">
    <property type="nucleotide sequence ID" value="NZ_KQ556976.1"/>
</dbReference>
<dbReference type="Gene3D" id="3.30.870.10">
    <property type="entry name" value="Endonuclease Chain A"/>
    <property type="match status" value="1"/>
</dbReference>
<proteinExistence type="predicted"/>
<dbReference type="CDD" id="cd18799">
    <property type="entry name" value="SF2_C_EcoAI-like"/>
    <property type="match status" value="1"/>
</dbReference>
<feature type="domain" description="Helicase C-terminal" evidence="2">
    <location>
        <begin position="421"/>
        <end position="570"/>
    </location>
</feature>
<dbReference type="InterPro" id="IPR015927">
    <property type="entry name" value="Peptidase_S24_S26A/B/C"/>
</dbReference>
<evidence type="ECO:0000313" key="5">
    <source>
        <dbReference type="Proteomes" id="UP000051276"/>
    </source>
</evidence>
<dbReference type="CDD" id="cd06529">
    <property type="entry name" value="S24_LexA-like"/>
    <property type="match status" value="1"/>
</dbReference>
<evidence type="ECO:0000259" key="2">
    <source>
        <dbReference type="PROSITE" id="PS51194"/>
    </source>
</evidence>
<dbReference type="InterPro" id="IPR001650">
    <property type="entry name" value="Helicase_C-like"/>
</dbReference>
<feature type="domain" description="Helicase ATP-binding" evidence="1">
    <location>
        <begin position="219"/>
        <end position="369"/>
    </location>
</feature>
<evidence type="ECO:0000259" key="1">
    <source>
        <dbReference type="PROSITE" id="PS51192"/>
    </source>
</evidence>
<dbReference type="PATRIC" id="fig|54398.3.peg.1626"/>
<dbReference type="PANTHER" id="PTHR47962">
    <property type="entry name" value="ATP-DEPENDENT HELICASE LHR-RELATED-RELATED"/>
    <property type="match status" value="1"/>
</dbReference>
<dbReference type="STRING" id="54398.Ga0074115_1111"/>
<keyword evidence="4" id="KW-0347">Helicase</keyword>
<dbReference type="SUPFAM" id="SSF51306">
    <property type="entry name" value="LexA/Signal peptidase"/>
    <property type="match status" value="1"/>
</dbReference>
<dbReference type="GO" id="GO:0005524">
    <property type="term" value="F:ATP binding"/>
    <property type="evidence" value="ECO:0007669"/>
    <property type="project" value="InterPro"/>
</dbReference>
<dbReference type="Gene3D" id="3.40.50.300">
    <property type="entry name" value="P-loop containing nucleotide triphosphate hydrolases"/>
    <property type="match status" value="2"/>
</dbReference>
<dbReference type="SUPFAM" id="SSF52540">
    <property type="entry name" value="P-loop containing nucleoside triphosphate hydrolases"/>
    <property type="match status" value="1"/>
</dbReference>
<evidence type="ECO:0000313" key="3">
    <source>
        <dbReference type="EMBL" id="KRT54878.1"/>
    </source>
</evidence>
<dbReference type="SUPFAM" id="SSF56024">
    <property type="entry name" value="Phospholipase D/nuclease"/>
    <property type="match status" value="1"/>
</dbReference>
<protein>
    <submittedName>
        <fullName evidence="4">ATP-dependent helicase IRC3</fullName>
    </submittedName>
    <submittedName>
        <fullName evidence="3">Superfamily II DNA or RNA helicase</fullName>
    </submittedName>
</protein>
<gene>
    <name evidence="3" type="ORF">Ga0074115_1111</name>
    <name evidence="4" type="ORF">Ga0076813_15461</name>
</gene>
<dbReference type="EMBL" id="LMXI01000148">
    <property type="protein sequence ID" value="KRT59437.1"/>
    <property type="molecule type" value="Genomic_DNA"/>
</dbReference>
<dbReference type="InterPro" id="IPR025202">
    <property type="entry name" value="PLD-like_dom"/>
</dbReference>
<dbReference type="CDD" id="cd09205">
    <property type="entry name" value="PLDc_N_DEXD_b3"/>
    <property type="match status" value="1"/>
</dbReference>
<name>A0A0T5Z9F2_9GAMM</name>
<dbReference type="Gene3D" id="2.10.109.10">
    <property type="entry name" value="Umud Fragment, subunit A"/>
    <property type="match status" value="1"/>
</dbReference>
<keyword evidence="4" id="KW-0067">ATP-binding</keyword>
<dbReference type="Proteomes" id="UP000051634">
    <property type="component" value="Unassembled WGS sequence"/>
</dbReference>
<dbReference type="InterPro" id="IPR014001">
    <property type="entry name" value="Helicase_ATP-bd"/>
</dbReference>
<dbReference type="PROSITE" id="PS51194">
    <property type="entry name" value="HELICASE_CTER"/>
    <property type="match status" value="1"/>
</dbReference>
<keyword evidence="4" id="KW-0547">Nucleotide-binding</keyword>
<evidence type="ECO:0000313" key="4">
    <source>
        <dbReference type="EMBL" id="KRT59437.1"/>
    </source>
</evidence>
<keyword evidence="6" id="KW-1185">Reference proteome</keyword>
<dbReference type="Pfam" id="PF00717">
    <property type="entry name" value="Peptidase_S24"/>
    <property type="match status" value="1"/>
</dbReference>
<organism evidence="4 5">
    <name type="scientific">endosymbiont of Ridgeia piscesae</name>
    <dbReference type="NCBI Taxonomy" id="54398"/>
    <lineage>
        <taxon>Bacteria</taxon>
        <taxon>Pseudomonadati</taxon>
        <taxon>Pseudomonadota</taxon>
        <taxon>Gammaproteobacteria</taxon>
        <taxon>sulfur-oxidizing symbionts</taxon>
    </lineage>
</organism>
<dbReference type="Pfam" id="PF13091">
    <property type="entry name" value="PLDc_2"/>
    <property type="match status" value="1"/>
</dbReference>
<sequence length="963" mass="108325">MTALIKQSDEALVTGGKSDAFLPQLLGAINQATEIDITVAFIRQSGLELIFDALKDAMDRRAVIRVLTSDYLDVTEPQALRRLMLLAERGADVRLFSTDGDPSFHIKSYIFLRHSGEDLFGGCAFVGSSNISNMALTRGLEWNLRVDYPADSVKFLEILSKFELLFSDSRVFPLSHAWIDGYAARRRVSLQMVSGEPEEELLPATPTEIQADALLALQATRSAGHRRGLVVLATGLGKTWLAAFDVQQLKARRVLFVAHREEILMQAEATFARIHPDASIGYYTGKAKEWEADFVFASVQTLGRDRHLQQFAPDCFDYLVVDEFHHADSTTYRRLIDYFQPRFMLGLTATPERTDQADILSLCDDNLVFEWNFVEGINADLLCPFHYHGIHDQAVDYTEIPWRNGRFDPSDLSNKLATRARAKHALSVWRELRQSRTLAFCVSRTHAEFMADYFSQAGIRAAAVHAKSAMPRNAALKQLEAGSLEVIFSVDLFNEGTDLPAIDTVMMLRPTESKILFLQQLGRGLRLHPGKDYLRVLDFIGNHKAFLNKPESLFGVSSLREFVRRQQNGNLPLPKGCYANYELGVIGFLNEVIKTLPKGIVDTYELLKLAEQRQPSAVEMYRAGVNFTHIRSRFGSWFDLVADRGGLDEAQQRVLQRHRPYFLEVEKAAMTKSYKMVLLEALLELDGFIHPQTTQDLAIRSGEILLRRPPLMRKDLPARFQNLAEVLASKPGQWLTYWNSNPVNAFVGGNKKQGKPFFELDADRLKPNFELTVEDRDLFHAMVQELANYKLAMYMDREQKGAKASVVKTPTAPVEAGVVWDKLPFFPNLKIACGHFKDADGENETLVKIPTHYRADSSRHFIACASGNSMDGGKNPIRDGDYLLLELVSADQAGSISNQIMAVERQDASGDDQYVLRVVRKRGDGDYYLQANNPDYADFDATEGMRPFARLRGVVAQGEVVEG</sequence>
<dbReference type="OrthoDB" id="9804086at2"/>
<keyword evidence="4" id="KW-0378">Hydrolase</keyword>
<dbReference type="CDD" id="cd18032">
    <property type="entry name" value="DEXHc_RE_I_III_res"/>
    <property type="match status" value="1"/>
</dbReference>
<dbReference type="EMBL" id="LDXT01000086">
    <property type="protein sequence ID" value="KRT54878.1"/>
    <property type="molecule type" value="Genomic_DNA"/>
</dbReference>
<dbReference type="InterPro" id="IPR052511">
    <property type="entry name" value="ATP-dep_Helicase"/>
</dbReference>
<reference evidence="5 6" key="1">
    <citation type="submission" date="2015-11" db="EMBL/GenBank/DDBJ databases">
        <title>The genome of Candidatus Endoriftia persephone in Ridgeia piscesae and population structure of the North Eastern Pacific vestimentiferan symbionts.</title>
        <authorList>
            <person name="Perez M."/>
            <person name="Juniper K.S."/>
        </authorList>
    </citation>
    <scope>NUCLEOTIDE SEQUENCE [LARGE SCALE GENOMIC DNA]</scope>
    <source>
        <strain evidence="4">Ind10</strain>
        <strain evidence="3">Ind11</strain>
    </source>
</reference>
<dbReference type="InterPro" id="IPR036286">
    <property type="entry name" value="LexA/Signal_pep-like_sf"/>
</dbReference>
<comment type="caution">
    <text evidence="4">The sequence shown here is derived from an EMBL/GenBank/DDBJ whole genome shotgun (WGS) entry which is preliminary data.</text>
</comment>
<dbReference type="GO" id="GO:0004386">
    <property type="term" value="F:helicase activity"/>
    <property type="evidence" value="ECO:0007669"/>
    <property type="project" value="UniProtKB-KW"/>
</dbReference>
<dbReference type="Pfam" id="PF04851">
    <property type="entry name" value="ResIII"/>
    <property type="match status" value="1"/>
</dbReference>
<dbReference type="GO" id="GO:0016887">
    <property type="term" value="F:ATP hydrolysis activity"/>
    <property type="evidence" value="ECO:0007669"/>
    <property type="project" value="TreeGrafter"/>
</dbReference>
<dbReference type="SMART" id="SM00487">
    <property type="entry name" value="DEXDc"/>
    <property type="match status" value="1"/>
</dbReference>
<dbReference type="SMART" id="SM00490">
    <property type="entry name" value="HELICc"/>
    <property type="match status" value="1"/>
</dbReference>
<dbReference type="Pfam" id="PF00271">
    <property type="entry name" value="Helicase_C"/>
    <property type="match status" value="1"/>
</dbReference>
<accession>A0A0T5Z9F2</accession>
<dbReference type="Proteomes" id="UP000051276">
    <property type="component" value="Unassembled WGS sequence"/>
</dbReference>
<dbReference type="AlphaFoldDB" id="A0A0T5Z9F2"/>
<dbReference type="InterPro" id="IPR039418">
    <property type="entry name" value="LexA-like"/>
</dbReference>
<evidence type="ECO:0000313" key="6">
    <source>
        <dbReference type="Proteomes" id="UP000051634"/>
    </source>
</evidence>
<dbReference type="InterPro" id="IPR027417">
    <property type="entry name" value="P-loop_NTPase"/>
</dbReference>
<dbReference type="InterPro" id="IPR006935">
    <property type="entry name" value="Helicase/UvrB_N"/>
</dbReference>
<dbReference type="PROSITE" id="PS51192">
    <property type="entry name" value="HELICASE_ATP_BIND_1"/>
    <property type="match status" value="1"/>
</dbReference>
<dbReference type="PANTHER" id="PTHR47962:SF4">
    <property type="entry name" value="HELICASE"/>
    <property type="match status" value="1"/>
</dbReference>
<dbReference type="GO" id="GO:0003677">
    <property type="term" value="F:DNA binding"/>
    <property type="evidence" value="ECO:0007669"/>
    <property type="project" value="InterPro"/>
</dbReference>